<sequence>MPARRSKNDEPASASPPAWLKEILQRWDDYFTRFDRIFELVLKMQETQQVLCNSLRDLNARVSALGEGTFNDAAITWVGIDEKESDHATQAFDREAIKEVIEASGDKELLREWNNKKIDVRRYPEIRPKKSMRPRIIKITTSSPQVRDNLLDHMRRARLSLIKRFVHSYARKDYTQEELEIDRNLRKKAGQLNRQEGRLAYVVRDLRIHKLKTPHDFPTDNPFNGGPSQRNMEDNNAYSPRPSLSDGQRIDSR</sequence>
<feature type="compositionally biased region" description="Polar residues" evidence="1">
    <location>
        <begin position="226"/>
        <end position="238"/>
    </location>
</feature>
<gene>
    <name evidence="2" type="ORF">CYNAS_LOCUS13645</name>
</gene>
<dbReference type="AlphaFoldDB" id="A0AA36H0V6"/>
<feature type="region of interest" description="Disordered" evidence="1">
    <location>
        <begin position="212"/>
        <end position="253"/>
    </location>
</feature>
<dbReference type="Proteomes" id="UP001176961">
    <property type="component" value="Unassembled WGS sequence"/>
</dbReference>
<accession>A0AA36H0V6</accession>
<evidence type="ECO:0000256" key="1">
    <source>
        <dbReference type="SAM" id="MobiDB-lite"/>
    </source>
</evidence>
<organism evidence="2 3">
    <name type="scientific">Cylicocyclus nassatus</name>
    <name type="common">Nematode worm</name>
    <dbReference type="NCBI Taxonomy" id="53992"/>
    <lineage>
        <taxon>Eukaryota</taxon>
        <taxon>Metazoa</taxon>
        <taxon>Ecdysozoa</taxon>
        <taxon>Nematoda</taxon>
        <taxon>Chromadorea</taxon>
        <taxon>Rhabditida</taxon>
        <taxon>Rhabditina</taxon>
        <taxon>Rhabditomorpha</taxon>
        <taxon>Strongyloidea</taxon>
        <taxon>Strongylidae</taxon>
        <taxon>Cylicocyclus</taxon>
    </lineage>
</organism>
<comment type="caution">
    <text evidence="2">The sequence shown here is derived from an EMBL/GenBank/DDBJ whole genome shotgun (WGS) entry which is preliminary data.</text>
</comment>
<dbReference type="PANTHER" id="PTHR21459:SF2">
    <property type="entry name" value="PROTEIN CBG08968"/>
    <property type="match status" value="1"/>
</dbReference>
<evidence type="ECO:0000313" key="2">
    <source>
        <dbReference type="EMBL" id="CAJ0601662.1"/>
    </source>
</evidence>
<reference evidence="2" key="1">
    <citation type="submission" date="2023-07" db="EMBL/GenBank/DDBJ databases">
        <authorList>
            <consortium name="CYATHOMIX"/>
        </authorList>
    </citation>
    <scope>NUCLEOTIDE SEQUENCE</scope>
    <source>
        <strain evidence="2">N/A</strain>
    </source>
</reference>
<dbReference type="EMBL" id="CATQJL010000305">
    <property type="protein sequence ID" value="CAJ0601662.1"/>
    <property type="molecule type" value="Genomic_DNA"/>
</dbReference>
<proteinExistence type="predicted"/>
<keyword evidence="3" id="KW-1185">Reference proteome</keyword>
<dbReference type="PANTHER" id="PTHR21459">
    <property type="entry name" value="PROTEIN CBG08968"/>
    <property type="match status" value="1"/>
</dbReference>
<protein>
    <submittedName>
        <fullName evidence="2">Uncharacterized protein</fullName>
    </submittedName>
</protein>
<name>A0AA36H0V6_CYLNA</name>
<evidence type="ECO:0000313" key="3">
    <source>
        <dbReference type="Proteomes" id="UP001176961"/>
    </source>
</evidence>